<evidence type="ECO:0000256" key="2">
    <source>
        <dbReference type="SAM" id="SignalP"/>
    </source>
</evidence>
<feature type="domain" description="Dienelactone hydrolase" evidence="3">
    <location>
        <begin position="126"/>
        <end position="271"/>
    </location>
</feature>
<dbReference type="EMBL" id="FQWB01000003">
    <property type="protein sequence ID" value="SHG27078.1"/>
    <property type="molecule type" value="Genomic_DNA"/>
</dbReference>
<dbReference type="PANTHER" id="PTHR48081:SF6">
    <property type="entry name" value="PEPTIDASE S9 PROLYL OLIGOPEPTIDASE CATALYTIC DOMAIN-CONTAINING PROTEIN"/>
    <property type="match status" value="1"/>
</dbReference>
<organism evidence="4 5">
    <name type="scientific">Flavobacterium fluvii</name>
    <dbReference type="NCBI Taxonomy" id="468056"/>
    <lineage>
        <taxon>Bacteria</taxon>
        <taxon>Pseudomonadati</taxon>
        <taxon>Bacteroidota</taxon>
        <taxon>Flavobacteriia</taxon>
        <taxon>Flavobacteriales</taxon>
        <taxon>Flavobacteriaceae</taxon>
        <taxon>Flavobacterium</taxon>
    </lineage>
</organism>
<reference evidence="5" key="1">
    <citation type="submission" date="2016-11" db="EMBL/GenBank/DDBJ databases">
        <authorList>
            <person name="Varghese N."/>
            <person name="Submissions S."/>
        </authorList>
    </citation>
    <scope>NUCLEOTIDE SEQUENCE [LARGE SCALE GENOMIC DNA]</scope>
    <source>
        <strain evidence="5">DSM 19978</strain>
    </source>
</reference>
<name>A0A1M5IFG0_9FLAO</name>
<dbReference type="Pfam" id="PF01738">
    <property type="entry name" value="DLH"/>
    <property type="match status" value="1"/>
</dbReference>
<sequence>MKKTALLFSILLLLNCTYLLAQTNPETPLYPNGIEKNPISHPNPETVVDSVINPLSLSHKNRVISNISIPTYQLFPASETNNKHIGVVILPGGGFTTNWVDKEGTDLAIWLSGQGINCMVVKYRTNRKDQKGEMIIPMDDYKGAVYQDVRAGILKMKELAKSLKIDSDKIGILGFSAGGWLSGNIAIKSTESKEPVNWKPAFVGLIYYGNTLSNIKKIDNLAALPPVFMAIARDDKKMPMKEIIPGLAAVAAEVNHSELHIYSQGDHGFGLGYDKGHSVSQWKDSFYSWLLDIYNK</sequence>
<dbReference type="InterPro" id="IPR050300">
    <property type="entry name" value="GDXG_lipolytic_enzyme"/>
</dbReference>
<feature type="chain" id="PRO_5012702801" evidence="2">
    <location>
        <begin position="22"/>
        <end position="296"/>
    </location>
</feature>
<evidence type="ECO:0000256" key="1">
    <source>
        <dbReference type="ARBA" id="ARBA00022801"/>
    </source>
</evidence>
<dbReference type="InterPro" id="IPR002925">
    <property type="entry name" value="Dienelactn_hydro"/>
</dbReference>
<accession>A0A1M5IFG0</accession>
<dbReference type="SUPFAM" id="SSF53474">
    <property type="entry name" value="alpha/beta-Hydrolases"/>
    <property type="match status" value="1"/>
</dbReference>
<dbReference type="STRING" id="468056.SAMN05443549_10367"/>
<evidence type="ECO:0000313" key="4">
    <source>
        <dbReference type="EMBL" id="SHG27078.1"/>
    </source>
</evidence>
<keyword evidence="1" id="KW-0378">Hydrolase</keyword>
<evidence type="ECO:0000259" key="3">
    <source>
        <dbReference type="Pfam" id="PF01738"/>
    </source>
</evidence>
<dbReference type="Proteomes" id="UP000184516">
    <property type="component" value="Unassembled WGS sequence"/>
</dbReference>
<dbReference type="PANTHER" id="PTHR48081">
    <property type="entry name" value="AB HYDROLASE SUPERFAMILY PROTEIN C4A8.06C"/>
    <property type="match status" value="1"/>
</dbReference>
<gene>
    <name evidence="4" type="ORF">SAMN05443549_10367</name>
</gene>
<feature type="signal peptide" evidence="2">
    <location>
        <begin position="1"/>
        <end position="21"/>
    </location>
</feature>
<dbReference type="RefSeq" id="WP_073369658.1">
    <property type="nucleotide sequence ID" value="NZ_FQWB01000003.1"/>
</dbReference>
<proteinExistence type="predicted"/>
<evidence type="ECO:0000313" key="5">
    <source>
        <dbReference type="Proteomes" id="UP000184516"/>
    </source>
</evidence>
<dbReference type="InterPro" id="IPR029058">
    <property type="entry name" value="AB_hydrolase_fold"/>
</dbReference>
<keyword evidence="5" id="KW-1185">Reference proteome</keyword>
<dbReference type="OrthoDB" id="9794725at2"/>
<protein>
    <submittedName>
        <fullName evidence="4">Acetyl esterase/lipase</fullName>
    </submittedName>
</protein>
<dbReference type="Gene3D" id="3.40.50.1820">
    <property type="entry name" value="alpha/beta hydrolase"/>
    <property type="match status" value="1"/>
</dbReference>
<dbReference type="GO" id="GO:0016787">
    <property type="term" value="F:hydrolase activity"/>
    <property type="evidence" value="ECO:0007669"/>
    <property type="project" value="UniProtKB-KW"/>
</dbReference>
<dbReference type="AlphaFoldDB" id="A0A1M5IFG0"/>
<keyword evidence="2" id="KW-0732">Signal</keyword>